<protein>
    <submittedName>
        <fullName evidence="2">Glycoprotein</fullName>
    </submittedName>
</protein>
<keyword evidence="3" id="KW-1185">Reference proteome</keyword>
<proteinExistence type="predicted"/>
<keyword evidence="1" id="KW-1133">Transmembrane helix</keyword>
<name>A0A2P1GMY9_9NIDO</name>
<organism evidence="2">
    <name type="scientific">Guangdong red-banded snake-Lycodon rufozonatus-torovirus LPSF30546</name>
    <dbReference type="NCBI Taxonomy" id="2847099"/>
    <lineage>
        <taxon>Viruses</taxon>
        <taxon>Riboviria</taxon>
        <taxon>Orthornavirae</taxon>
        <taxon>Pisuviricota</taxon>
        <taxon>Pisoniviricetes</taxon>
        <taxon>Nidovirales</taxon>
        <taxon>Tornidovirineae</taxon>
        <taxon>Tobaniviridae</taxon>
        <taxon>Serpentovirinae</taxon>
        <taxon>Lyctovirus</taxon>
        <taxon>Rebatovirus</taxon>
        <taxon>Lyctovirus lycodontis</taxon>
        <taxon>Lycodon tobanivirus 1</taxon>
    </lineage>
</organism>
<evidence type="ECO:0000256" key="1">
    <source>
        <dbReference type="SAM" id="Phobius"/>
    </source>
</evidence>
<keyword evidence="1" id="KW-0472">Membrane</keyword>
<evidence type="ECO:0000313" key="3">
    <source>
        <dbReference type="Proteomes" id="UP000502165"/>
    </source>
</evidence>
<accession>A0A2P1GMY9</accession>
<dbReference type="Proteomes" id="UP000502165">
    <property type="component" value="Segment"/>
</dbReference>
<sequence>MILILLFIALSSATSPIHDVCGPGILARLCNLSCQELSDSWSFDFVPKHQPYDKVKIGIINDTLPIDQIVSGGFYFPIGLYKNNSQDFLHYLKDLVNLNTSNPQYIKMNGTCKIKFAQNKNFITESRTIFVPISEFANVSQPQIPKHTRFVTNANFTLDSFTVHLNDSNCNNTNFDLFGYNISQLFNLRKHSTSTIRNDTRPFYISFIKNQIGLSLDWSLQGNGTQFYVLHFNSTTHKIYGSLSQYIKYLTVPKYHVSFNSDRGVPTPYNQPLKAYQNCMTYSKTQIGYFRLLNAIMYYNASVQCPYLGGYGKYCPKVTQRCFTNAYESYFGDIYKFYLLRAHHCISEFVDLPKQPEFLKCLSNFTTDWATTGLSTYSLHSLDSCLHPIINNQVLNVVLLALITEQSRVSDIKTYLDLFESNGELSYDLHNIYAKPVDTKGYVPFVAYLLSWYVKLCDISSFKYIYAFVNRVCDHTFSTSSNTIYLPFCYIFSGNMYEFSKWYSKGNIQPEFLELLDYYVDFKVANSNKTFCNTTSIDKLCLRSPFKVQASNYDVLGISPHGENQIKITIKSSTSIKGCKVLGLNCIFLASSTSQFTIGSDYSLPHPTTPRPQITTYPTQVGSTASTVLSTTVAKPEKPSVVCNHLPPIFITLLVITIIYVAVQVWLNKSKLKTRLRQTMK</sequence>
<keyword evidence="1" id="KW-0812">Transmembrane</keyword>
<reference evidence="2" key="1">
    <citation type="journal article" date="2018" name="Nature">
        <title>The evolutionary history of vertebrate RNA viruses.</title>
        <authorList>
            <person name="Shi M."/>
            <person name="Lin X.D."/>
            <person name="Chen X."/>
            <person name="Tian J.H."/>
            <person name="Chen L.J."/>
            <person name="Li K."/>
            <person name="Wang W."/>
            <person name="Eden J.S."/>
            <person name="Shen J.J."/>
            <person name="Liu L."/>
            <person name="Holmes E.C."/>
            <person name="Zhang Y.Z."/>
        </authorList>
    </citation>
    <scope>NUCLEOTIDE SEQUENCE [LARGE SCALE GENOMIC DNA]</scope>
    <source>
        <strain evidence="2">LPSF30546</strain>
    </source>
</reference>
<dbReference type="EMBL" id="MG600030">
    <property type="protein sequence ID" value="AVM87351.1"/>
    <property type="molecule type" value="Genomic_RNA"/>
</dbReference>
<evidence type="ECO:0000313" key="2">
    <source>
        <dbReference type="EMBL" id="AVM87351.1"/>
    </source>
</evidence>
<feature type="transmembrane region" description="Helical" evidence="1">
    <location>
        <begin position="646"/>
        <end position="667"/>
    </location>
</feature>